<dbReference type="InterPro" id="IPR001005">
    <property type="entry name" value="SANT/Myb"/>
</dbReference>
<dbReference type="SMART" id="SM00717">
    <property type="entry name" value="SANT"/>
    <property type="match status" value="1"/>
</dbReference>
<name>A0ABD3HVA2_9MARC</name>
<organism evidence="12 13">
    <name type="scientific">Riccia sorocarpa</name>
    <dbReference type="NCBI Taxonomy" id="122646"/>
    <lineage>
        <taxon>Eukaryota</taxon>
        <taxon>Viridiplantae</taxon>
        <taxon>Streptophyta</taxon>
        <taxon>Embryophyta</taxon>
        <taxon>Marchantiophyta</taxon>
        <taxon>Marchantiopsida</taxon>
        <taxon>Marchantiidae</taxon>
        <taxon>Marchantiales</taxon>
        <taxon>Ricciaceae</taxon>
        <taxon>Riccia</taxon>
    </lineage>
</organism>
<feature type="domain" description="CCHC-type" evidence="9">
    <location>
        <begin position="128"/>
        <end position="145"/>
    </location>
</feature>
<keyword evidence="6" id="KW-0862">Zinc</keyword>
<feature type="compositionally biased region" description="Low complexity" evidence="7">
    <location>
        <begin position="436"/>
        <end position="447"/>
    </location>
</feature>
<dbReference type="InterPro" id="IPR052245">
    <property type="entry name" value="Plant_Stress_Dev_TF"/>
</dbReference>
<dbReference type="PROSITE" id="PS50158">
    <property type="entry name" value="ZF_CCHC"/>
    <property type="match status" value="1"/>
</dbReference>
<keyword evidence="5" id="KW-0539">Nucleus</keyword>
<feature type="domain" description="Myb-like" evidence="8">
    <location>
        <begin position="219"/>
        <end position="271"/>
    </location>
</feature>
<dbReference type="InterPro" id="IPR001878">
    <property type="entry name" value="Znf_CCHC"/>
</dbReference>
<dbReference type="AlphaFoldDB" id="A0ABD3HVA2"/>
<feature type="region of interest" description="Disordered" evidence="7">
    <location>
        <begin position="181"/>
        <end position="203"/>
    </location>
</feature>
<dbReference type="SUPFAM" id="SSF46689">
    <property type="entry name" value="Homeodomain-like"/>
    <property type="match status" value="1"/>
</dbReference>
<dbReference type="PROSITE" id="PS51294">
    <property type="entry name" value="HTH_MYB"/>
    <property type="match status" value="1"/>
</dbReference>
<reference evidence="12 13" key="1">
    <citation type="submission" date="2024-09" db="EMBL/GenBank/DDBJ databases">
        <title>Chromosome-scale assembly of Riccia sorocarpa.</title>
        <authorList>
            <person name="Paukszto L."/>
        </authorList>
    </citation>
    <scope>NUCLEOTIDE SEQUENCE [LARGE SCALE GENOMIC DNA]</scope>
    <source>
        <strain evidence="12">LP-2024</strain>
        <tissue evidence="12">Aerial parts of the thallus</tissue>
    </source>
</reference>
<evidence type="ECO:0000313" key="13">
    <source>
        <dbReference type="Proteomes" id="UP001633002"/>
    </source>
</evidence>
<dbReference type="Gene3D" id="1.10.10.60">
    <property type="entry name" value="Homeodomain-like"/>
    <property type="match status" value="1"/>
</dbReference>
<evidence type="ECO:0000256" key="1">
    <source>
        <dbReference type="ARBA" id="ARBA00004123"/>
    </source>
</evidence>
<keyword evidence="6" id="KW-0863">Zinc-finger</keyword>
<comment type="subcellular location">
    <subcellularLocation>
        <location evidence="1">Nucleus</location>
    </subcellularLocation>
</comment>
<evidence type="ECO:0000256" key="5">
    <source>
        <dbReference type="ARBA" id="ARBA00023242"/>
    </source>
</evidence>
<feature type="compositionally biased region" description="Polar residues" evidence="7">
    <location>
        <begin position="181"/>
        <end position="190"/>
    </location>
</feature>
<keyword evidence="2" id="KW-0805">Transcription regulation</keyword>
<dbReference type="GO" id="GO:0003677">
    <property type="term" value="F:DNA binding"/>
    <property type="evidence" value="ECO:0007669"/>
    <property type="project" value="UniProtKB-KW"/>
</dbReference>
<dbReference type="InterPro" id="IPR017930">
    <property type="entry name" value="Myb_dom"/>
</dbReference>
<dbReference type="InterPro" id="IPR006447">
    <property type="entry name" value="Myb_dom_plants"/>
</dbReference>
<dbReference type="Pfam" id="PF00249">
    <property type="entry name" value="Myb_DNA-binding"/>
    <property type="match status" value="1"/>
</dbReference>
<dbReference type="GO" id="GO:0008270">
    <property type="term" value="F:zinc ion binding"/>
    <property type="evidence" value="ECO:0007669"/>
    <property type="project" value="UniProtKB-KW"/>
</dbReference>
<dbReference type="GO" id="GO:0006355">
    <property type="term" value="P:regulation of DNA-templated transcription"/>
    <property type="evidence" value="ECO:0007669"/>
    <property type="project" value="UniProtKB-ARBA"/>
</dbReference>
<dbReference type="EMBL" id="JBJQOH010000002">
    <property type="protein sequence ID" value="KAL3695333.1"/>
    <property type="molecule type" value="Genomic_DNA"/>
</dbReference>
<gene>
    <name evidence="12" type="ORF">R1sor_009409</name>
</gene>
<feature type="domain" description="HTH myb-type" evidence="11">
    <location>
        <begin position="219"/>
        <end position="275"/>
    </location>
</feature>
<evidence type="ECO:0000256" key="2">
    <source>
        <dbReference type="ARBA" id="ARBA00023015"/>
    </source>
</evidence>
<evidence type="ECO:0000256" key="4">
    <source>
        <dbReference type="ARBA" id="ARBA00023163"/>
    </source>
</evidence>
<evidence type="ECO:0000259" key="11">
    <source>
        <dbReference type="PROSITE" id="PS51294"/>
    </source>
</evidence>
<keyword evidence="4" id="KW-0804">Transcription</keyword>
<evidence type="ECO:0000259" key="8">
    <source>
        <dbReference type="PROSITE" id="PS50090"/>
    </source>
</evidence>
<feature type="region of interest" description="Disordered" evidence="7">
    <location>
        <begin position="436"/>
        <end position="460"/>
    </location>
</feature>
<proteinExistence type="predicted"/>
<dbReference type="PANTHER" id="PTHR44191:SF62">
    <property type="entry name" value="OS04G0341900 PROTEIN"/>
    <property type="match status" value="1"/>
</dbReference>
<evidence type="ECO:0000256" key="3">
    <source>
        <dbReference type="ARBA" id="ARBA00023125"/>
    </source>
</evidence>
<evidence type="ECO:0000259" key="10">
    <source>
        <dbReference type="PROSITE" id="PS51293"/>
    </source>
</evidence>
<dbReference type="PROSITE" id="PS50090">
    <property type="entry name" value="MYB_LIKE"/>
    <property type="match status" value="1"/>
</dbReference>
<feature type="domain" description="SANT" evidence="10">
    <location>
        <begin position="227"/>
        <end position="275"/>
    </location>
</feature>
<dbReference type="FunFam" id="1.10.10.60:FF:000009">
    <property type="entry name" value="transcription factor MYB1R1"/>
    <property type="match status" value="1"/>
</dbReference>
<dbReference type="NCBIfam" id="TIGR01557">
    <property type="entry name" value="myb_SHAQKYF"/>
    <property type="match status" value="1"/>
</dbReference>
<evidence type="ECO:0000259" key="9">
    <source>
        <dbReference type="PROSITE" id="PS50158"/>
    </source>
</evidence>
<protein>
    <submittedName>
        <fullName evidence="12">Uncharacterized protein</fullName>
    </submittedName>
</protein>
<dbReference type="PROSITE" id="PS51293">
    <property type="entry name" value="SANT"/>
    <property type="match status" value="1"/>
</dbReference>
<accession>A0ABD3HVA2</accession>
<evidence type="ECO:0000256" key="6">
    <source>
        <dbReference type="PROSITE-ProRule" id="PRU00047"/>
    </source>
</evidence>
<dbReference type="PANTHER" id="PTHR44191">
    <property type="entry name" value="TRANSCRIPTION FACTOR KUA1"/>
    <property type="match status" value="1"/>
</dbReference>
<dbReference type="InterPro" id="IPR017884">
    <property type="entry name" value="SANT_dom"/>
</dbReference>
<keyword evidence="3" id="KW-0238">DNA-binding</keyword>
<dbReference type="CDD" id="cd00167">
    <property type="entry name" value="SANT"/>
    <property type="match status" value="1"/>
</dbReference>
<evidence type="ECO:0000256" key="7">
    <source>
        <dbReference type="SAM" id="MobiDB-lite"/>
    </source>
</evidence>
<comment type="caution">
    <text evidence="12">The sequence shown here is derived from an EMBL/GenBank/DDBJ whole genome shotgun (WGS) entry which is preliminary data.</text>
</comment>
<dbReference type="InterPro" id="IPR009057">
    <property type="entry name" value="Homeodomain-like_sf"/>
</dbReference>
<keyword evidence="6" id="KW-0479">Metal-binding</keyword>
<dbReference type="Proteomes" id="UP001633002">
    <property type="component" value="Unassembled WGS sequence"/>
</dbReference>
<evidence type="ECO:0000313" key="12">
    <source>
        <dbReference type="EMBL" id="KAL3695333.1"/>
    </source>
</evidence>
<keyword evidence="13" id="KW-1185">Reference proteome</keyword>
<sequence>MSVTVRCLSSDPLGPLPSTTGCRPGNKAFIYFLVLSSAPPSTALQRFPLPHHPFLRPATRVNKTSHYPVSSYPHPCSSLLAWSDDVVAVSYKSGKIDSFKLPPPAGVANLRIPSGRSGPEELETDMTRRCSHCGHNGHNSRTCPDRCPDRDRGVRLFGVRLTTNDGAAAANMRKSVSMGNLTHYANNTNPPSTPEHSESGAAADGYVSDGLVQTSSNARERKKGVPWTEEEHRLFLLGLQKLGKGDWRGISRNFVQSRTPTQVASHAQKYFIRQSNLNKRKRRSSLFDIVSETGPRPIAEEPLAKSPDVSAPIHQLSLSQGGLYTQGTFYEQQGISQLPRGPDMFPPMPPLAGVPMRNFPMAAHVPQAIPLPVMSLATAEQTGESSTVSYAGEAVTVLPRPIPIPAGSGSVPIGIPGPIQFPYHLWPGIAPGSYSKPISSSPSSGSKVLKPTAQPAKMDEGSEMAKLTLGPSPTAEPSNLTLKFSGHSAFVSKTPFNNSSVGPSTISVV</sequence>
<dbReference type="GO" id="GO:0005634">
    <property type="term" value="C:nucleus"/>
    <property type="evidence" value="ECO:0007669"/>
    <property type="project" value="UniProtKB-SubCell"/>
</dbReference>
<dbReference type="PROSITE" id="PS51257">
    <property type="entry name" value="PROKAR_LIPOPROTEIN"/>
    <property type="match status" value="1"/>
</dbReference>